<organism evidence="2 3">
    <name type="scientific">Pseudomonas brassicacearum</name>
    <dbReference type="NCBI Taxonomy" id="930166"/>
    <lineage>
        <taxon>Bacteria</taxon>
        <taxon>Pseudomonadati</taxon>
        <taxon>Pseudomonadota</taxon>
        <taxon>Gammaproteobacteria</taxon>
        <taxon>Pseudomonadales</taxon>
        <taxon>Pseudomonadaceae</taxon>
        <taxon>Pseudomonas</taxon>
    </lineage>
</organism>
<dbReference type="InterPro" id="IPR050908">
    <property type="entry name" value="SmbC-like"/>
</dbReference>
<dbReference type="RefSeq" id="WP_123433961.1">
    <property type="nucleotide sequence ID" value="NZ_MOBK01000006.1"/>
</dbReference>
<dbReference type="SUPFAM" id="SSF55136">
    <property type="entry name" value="Probable bacterial effector-binding domain"/>
    <property type="match status" value="1"/>
</dbReference>
<dbReference type="EMBL" id="MOBK01000006">
    <property type="protein sequence ID" value="RON20286.1"/>
    <property type="molecule type" value="Genomic_DNA"/>
</dbReference>
<feature type="domain" description="AraC effector-binding" evidence="1">
    <location>
        <begin position="1"/>
        <end position="154"/>
    </location>
</feature>
<dbReference type="Proteomes" id="UP000285636">
    <property type="component" value="Unassembled WGS sequence"/>
</dbReference>
<evidence type="ECO:0000313" key="2">
    <source>
        <dbReference type="EMBL" id="RON20286.1"/>
    </source>
</evidence>
<evidence type="ECO:0000259" key="1">
    <source>
        <dbReference type="SMART" id="SM00871"/>
    </source>
</evidence>
<sequence length="156" mass="17502">MNVTLQTLPPARVAYLRYTGPYGPDIGTFWRETVAPWVIENNLLNRVRYGIGHDDPSTTPAHYCRYDACVEVPADFEPKYPFAVTHLPGGRYAVAHFKGPASEIPAAWGELCGQWMPQSGLAYDQRPGFERYPVEASYDENSGVLEMDMCIAIKDQ</sequence>
<name>A0A423I4C5_9PSED</name>
<dbReference type="Gene3D" id="3.20.80.10">
    <property type="entry name" value="Regulatory factor, effector binding domain"/>
    <property type="match status" value="1"/>
</dbReference>
<evidence type="ECO:0000313" key="3">
    <source>
        <dbReference type="Proteomes" id="UP000285636"/>
    </source>
</evidence>
<dbReference type="PANTHER" id="PTHR40055:SF1">
    <property type="entry name" value="TRANSCRIPTIONAL REGULATOR YGIV-RELATED"/>
    <property type="match status" value="1"/>
</dbReference>
<proteinExistence type="predicted"/>
<dbReference type="AlphaFoldDB" id="A0A423I4C5"/>
<dbReference type="InterPro" id="IPR010499">
    <property type="entry name" value="AraC_E-bd"/>
</dbReference>
<reference evidence="2 3" key="1">
    <citation type="submission" date="2016-10" db="EMBL/GenBank/DDBJ databases">
        <title>Comparative genome analysis of multiple Pseudomonas spp. focuses on biocontrol and plant growth promoting traits.</title>
        <authorList>
            <person name="Tao X.-Y."/>
            <person name="Taylor C.G."/>
        </authorList>
    </citation>
    <scope>NUCLEOTIDE SEQUENCE [LARGE SCALE GENOMIC DNA]</scope>
    <source>
        <strain evidence="2 3">38D7</strain>
    </source>
</reference>
<protein>
    <submittedName>
        <fullName evidence="2">DNA gyrase inhibitor</fullName>
    </submittedName>
</protein>
<gene>
    <name evidence="2" type="ORF">BK660_14555</name>
</gene>
<dbReference type="SMART" id="SM00871">
    <property type="entry name" value="AraC_E_bind"/>
    <property type="match status" value="1"/>
</dbReference>
<dbReference type="PANTHER" id="PTHR40055">
    <property type="entry name" value="TRANSCRIPTIONAL REGULATOR YGIV-RELATED"/>
    <property type="match status" value="1"/>
</dbReference>
<dbReference type="InterPro" id="IPR029442">
    <property type="entry name" value="GyrI-like"/>
</dbReference>
<dbReference type="Pfam" id="PF06445">
    <property type="entry name" value="GyrI-like"/>
    <property type="match status" value="1"/>
</dbReference>
<dbReference type="InterPro" id="IPR011256">
    <property type="entry name" value="Reg_factor_effector_dom_sf"/>
</dbReference>
<comment type="caution">
    <text evidence="2">The sequence shown here is derived from an EMBL/GenBank/DDBJ whole genome shotgun (WGS) entry which is preliminary data.</text>
</comment>
<accession>A0A423I4C5</accession>